<comment type="caution">
    <text evidence="2">The sequence shown here is derived from an EMBL/GenBank/DDBJ whole genome shotgun (WGS) entry which is preliminary data.</text>
</comment>
<evidence type="ECO:0000313" key="2">
    <source>
        <dbReference type="EMBL" id="CAJ0779280.1"/>
    </source>
</evidence>
<evidence type="ECO:0000256" key="1">
    <source>
        <dbReference type="SAM" id="Phobius"/>
    </source>
</evidence>
<keyword evidence="1" id="KW-0812">Transmembrane</keyword>
<keyword evidence="3" id="KW-1185">Reference proteome</keyword>
<dbReference type="Proteomes" id="UP001189663">
    <property type="component" value="Unassembled WGS sequence"/>
</dbReference>
<evidence type="ECO:0000313" key="3">
    <source>
        <dbReference type="Proteomes" id="UP001189663"/>
    </source>
</evidence>
<keyword evidence="1" id="KW-0472">Membrane</keyword>
<proteinExistence type="predicted"/>
<organism evidence="2 3">
    <name type="scientific">Ralstonia holmesii</name>
    <dbReference type="NCBI Taxonomy" id="3058602"/>
    <lineage>
        <taxon>Bacteria</taxon>
        <taxon>Pseudomonadati</taxon>
        <taxon>Pseudomonadota</taxon>
        <taxon>Betaproteobacteria</taxon>
        <taxon>Burkholderiales</taxon>
        <taxon>Burkholderiaceae</taxon>
        <taxon>Ralstonia</taxon>
    </lineage>
</organism>
<dbReference type="AlphaFoldDB" id="A0ABC8QE29"/>
<sequence>MSPKQPQKKRWGVGLATPRVSVSTRTEDYFSIVYLPFLVTLTIGVCTAS</sequence>
<dbReference type="EMBL" id="CATZAT010000001">
    <property type="protein sequence ID" value="CAJ0779280.1"/>
    <property type="molecule type" value="Genomic_DNA"/>
</dbReference>
<reference evidence="2 3" key="1">
    <citation type="submission" date="2023-07" db="EMBL/GenBank/DDBJ databases">
        <authorList>
            <person name="Peeters C."/>
        </authorList>
    </citation>
    <scope>NUCLEOTIDE SEQUENCE [LARGE SCALE GENOMIC DNA]</scope>
    <source>
        <strain evidence="2 3">LMG 18096</strain>
    </source>
</reference>
<feature type="transmembrane region" description="Helical" evidence="1">
    <location>
        <begin position="29"/>
        <end position="48"/>
    </location>
</feature>
<protein>
    <submittedName>
        <fullName evidence="2">Uncharacterized protein</fullName>
    </submittedName>
</protein>
<accession>A0ABC8QE29</accession>
<keyword evidence="1" id="KW-1133">Transmembrane helix</keyword>
<name>A0ABC8QE29_9RALS</name>
<gene>
    <name evidence="2" type="ORF">LMG18096_00898</name>
</gene>